<name>A0A2Z6NHT0_TRISU</name>
<evidence type="ECO:0000313" key="1">
    <source>
        <dbReference type="EMBL" id="GAU44078.1"/>
    </source>
</evidence>
<gene>
    <name evidence="1" type="ORF">TSUD_368900</name>
</gene>
<keyword evidence="2" id="KW-1185">Reference proteome</keyword>
<organism evidence="1 2">
    <name type="scientific">Trifolium subterraneum</name>
    <name type="common">Subterranean clover</name>
    <dbReference type="NCBI Taxonomy" id="3900"/>
    <lineage>
        <taxon>Eukaryota</taxon>
        <taxon>Viridiplantae</taxon>
        <taxon>Streptophyta</taxon>
        <taxon>Embryophyta</taxon>
        <taxon>Tracheophyta</taxon>
        <taxon>Spermatophyta</taxon>
        <taxon>Magnoliopsida</taxon>
        <taxon>eudicotyledons</taxon>
        <taxon>Gunneridae</taxon>
        <taxon>Pentapetalae</taxon>
        <taxon>rosids</taxon>
        <taxon>fabids</taxon>
        <taxon>Fabales</taxon>
        <taxon>Fabaceae</taxon>
        <taxon>Papilionoideae</taxon>
        <taxon>50 kb inversion clade</taxon>
        <taxon>NPAAA clade</taxon>
        <taxon>Hologalegina</taxon>
        <taxon>IRL clade</taxon>
        <taxon>Trifolieae</taxon>
        <taxon>Trifolium</taxon>
    </lineage>
</organism>
<sequence>MALHNVQDEISHGDIHTQDFVIEEIENDKVEHKMPIDDEGIETDNSCVASEAQLAPTETKEEYFDNDVQTNTTLNDASSYDMPETTQNVVIVQDDGFVEVVKAHIQVLKQIWVDMEEIFFYGHKTKKSHLVTHNI</sequence>
<dbReference type="Proteomes" id="UP000242715">
    <property type="component" value="Unassembled WGS sequence"/>
</dbReference>
<evidence type="ECO:0000313" key="2">
    <source>
        <dbReference type="Proteomes" id="UP000242715"/>
    </source>
</evidence>
<dbReference type="AlphaFoldDB" id="A0A2Z6NHT0"/>
<dbReference type="EMBL" id="DF974012">
    <property type="protein sequence ID" value="GAU44078.1"/>
    <property type="molecule type" value="Genomic_DNA"/>
</dbReference>
<reference evidence="2" key="1">
    <citation type="journal article" date="2017" name="Front. Plant Sci.">
        <title>Climate Clever Clovers: New Paradigm to Reduce the Environmental Footprint of Ruminants by Breeding Low Methanogenic Forages Utilizing Haplotype Variation.</title>
        <authorList>
            <person name="Kaur P."/>
            <person name="Appels R."/>
            <person name="Bayer P.E."/>
            <person name="Keeble-Gagnere G."/>
            <person name="Wang J."/>
            <person name="Hirakawa H."/>
            <person name="Shirasawa K."/>
            <person name="Vercoe P."/>
            <person name="Stefanova K."/>
            <person name="Durmic Z."/>
            <person name="Nichols P."/>
            <person name="Revell C."/>
            <person name="Isobe S.N."/>
            <person name="Edwards D."/>
            <person name="Erskine W."/>
        </authorList>
    </citation>
    <scope>NUCLEOTIDE SEQUENCE [LARGE SCALE GENOMIC DNA]</scope>
    <source>
        <strain evidence="2">cv. Daliak</strain>
    </source>
</reference>
<accession>A0A2Z6NHT0</accession>
<proteinExistence type="predicted"/>
<protein>
    <submittedName>
        <fullName evidence="1">Uncharacterized protein</fullName>
    </submittedName>
</protein>